<organism evidence="1 2">
    <name type="scientific">Polarella glacialis</name>
    <name type="common">Dinoflagellate</name>
    <dbReference type="NCBI Taxonomy" id="89957"/>
    <lineage>
        <taxon>Eukaryota</taxon>
        <taxon>Sar</taxon>
        <taxon>Alveolata</taxon>
        <taxon>Dinophyceae</taxon>
        <taxon>Suessiales</taxon>
        <taxon>Suessiaceae</taxon>
        <taxon>Polarella</taxon>
    </lineage>
</organism>
<dbReference type="Proteomes" id="UP000654075">
    <property type="component" value="Unassembled WGS sequence"/>
</dbReference>
<dbReference type="AlphaFoldDB" id="A0A813HFC0"/>
<dbReference type="EMBL" id="CAJNNV010031599">
    <property type="protein sequence ID" value="CAE8637034.1"/>
    <property type="molecule type" value="Genomic_DNA"/>
</dbReference>
<comment type="caution">
    <text evidence="1">The sequence shown here is derived from an EMBL/GenBank/DDBJ whole genome shotgun (WGS) entry which is preliminary data.</text>
</comment>
<evidence type="ECO:0000313" key="1">
    <source>
        <dbReference type="EMBL" id="CAE8637034.1"/>
    </source>
</evidence>
<dbReference type="OrthoDB" id="424046at2759"/>
<name>A0A813HFC0_POLGL</name>
<sequence>MSDFICYGLLIVLTYVCLSSRTAIPYFLLRYGVEESLVSGFAGQTSSGVELNLNEITTIPMLVEYFSGPFDYQVFNTNSSLRQFYTPVGNARARLQKVKSKLCTRPDIPLDLKKSCFYVQVNPQTQEQEDIQFPPSVLPDLLAKQIYWKGQPGKWAKASANTAELPGYIQPEYDGSGYSIFFNVNPNRIHVHSFAMEVPWMSSVWLSSETRLFT</sequence>
<evidence type="ECO:0000313" key="2">
    <source>
        <dbReference type="Proteomes" id="UP000654075"/>
    </source>
</evidence>
<keyword evidence="2" id="KW-1185">Reference proteome</keyword>
<feature type="non-terminal residue" evidence="1">
    <location>
        <position position="214"/>
    </location>
</feature>
<proteinExistence type="predicted"/>
<accession>A0A813HFC0</accession>
<gene>
    <name evidence="1" type="ORF">PGLA1383_LOCUS52437</name>
</gene>
<protein>
    <submittedName>
        <fullName evidence="1">Uncharacterized protein</fullName>
    </submittedName>
</protein>
<reference evidence="1" key="1">
    <citation type="submission" date="2021-02" db="EMBL/GenBank/DDBJ databases">
        <authorList>
            <person name="Dougan E. K."/>
            <person name="Rhodes N."/>
            <person name="Thang M."/>
            <person name="Chan C."/>
        </authorList>
    </citation>
    <scope>NUCLEOTIDE SEQUENCE</scope>
</reference>